<dbReference type="AlphaFoldDB" id="A0ABD3EX34"/>
<accession>A0ABD3EX34</accession>
<reference evidence="1 2" key="1">
    <citation type="submission" date="2024-09" db="EMBL/GenBank/DDBJ databases">
        <title>Genome sequencing and assembly of Phytophthora oleae, isolate VK10A, causative agent of rot of olive drupes.</title>
        <authorList>
            <person name="Conti Taguali S."/>
            <person name="Riolo M."/>
            <person name="La Spada F."/>
            <person name="Cacciola S.O."/>
            <person name="Dionisio G."/>
        </authorList>
    </citation>
    <scope>NUCLEOTIDE SEQUENCE [LARGE SCALE GENOMIC DNA]</scope>
    <source>
        <strain evidence="1 2">VK10A</strain>
    </source>
</reference>
<protein>
    <submittedName>
        <fullName evidence="1">Uncharacterized protein</fullName>
    </submittedName>
</protein>
<name>A0ABD3EX34_9STRA</name>
<dbReference type="EMBL" id="JBIMZQ010000055">
    <property type="protein sequence ID" value="KAL3658267.1"/>
    <property type="molecule type" value="Genomic_DNA"/>
</dbReference>
<comment type="caution">
    <text evidence="1">The sequence shown here is derived from an EMBL/GenBank/DDBJ whole genome shotgun (WGS) entry which is preliminary data.</text>
</comment>
<gene>
    <name evidence="1" type="ORF">V7S43_016656</name>
</gene>
<evidence type="ECO:0000313" key="2">
    <source>
        <dbReference type="Proteomes" id="UP001632037"/>
    </source>
</evidence>
<dbReference type="Proteomes" id="UP001632037">
    <property type="component" value="Unassembled WGS sequence"/>
</dbReference>
<evidence type="ECO:0000313" key="1">
    <source>
        <dbReference type="EMBL" id="KAL3658267.1"/>
    </source>
</evidence>
<organism evidence="1 2">
    <name type="scientific">Phytophthora oleae</name>
    <dbReference type="NCBI Taxonomy" id="2107226"/>
    <lineage>
        <taxon>Eukaryota</taxon>
        <taxon>Sar</taxon>
        <taxon>Stramenopiles</taxon>
        <taxon>Oomycota</taxon>
        <taxon>Peronosporomycetes</taxon>
        <taxon>Peronosporales</taxon>
        <taxon>Peronosporaceae</taxon>
        <taxon>Phytophthora</taxon>
    </lineage>
</organism>
<keyword evidence="2" id="KW-1185">Reference proteome</keyword>
<sequence length="207" mass="23670">MFQDRRTEFYFHKRDDLCPLVLADLDELIGSMKKHAQAIWERTQWVTMDADADLESGELSKDRGMRRSSLIRQHNALVRKVAAHKHFSDSLFHEPGIWTVPYKCCPWIWQDSRAAELGGPPCSSLEQQLNDVDTTEPARTQWSTMPSDDSWMEYVPDDLKKNALTPAERSKTPFPQALSVQNSGVPHVTLRATLLLSEQLSRLHIVA</sequence>
<proteinExistence type="predicted"/>